<sequence length="203" mass="22732">MTVLSITGLPLVGSERIAELLERPLPAPRRDPVGYASARVLEALLESLLALEFLEKGYTRNAAGKAFQAWKALIGALLALEKDRIEKMLRTDKERRWIAEKGVARVPTASLKPLSQLLEEAGYKHLSSYTAMALNLHSYQYHGPDPSGEFSPYPTRESAAKDILLLLVALVELVEGRVKPRLEKEKAWTPEHQQALQTLRQRL</sequence>
<dbReference type="InParanoid" id="G0ECX7"/>
<dbReference type="InterPro" id="IPR010268">
    <property type="entry name" value="PaREP1"/>
</dbReference>
<dbReference type="Proteomes" id="UP000001037">
    <property type="component" value="Chromosome"/>
</dbReference>
<dbReference type="EMBL" id="CP002838">
    <property type="protein sequence ID" value="AEM39697.1"/>
    <property type="molecule type" value="Genomic_DNA"/>
</dbReference>
<accession>G0ECX7</accession>
<dbReference type="AlphaFoldDB" id="G0ECX7"/>
<dbReference type="STRING" id="694429.Pyrfu_1844"/>
<reference evidence="1 2" key="1">
    <citation type="journal article" date="2011" name="Stand. Genomic Sci.">
        <title>Complete genome sequence of the hyperthermophilic chemolithoautotroph Pyrolobus fumarii type strain (1A).</title>
        <authorList>
            <person name="Anderson I."/>
            <person name="Goker M."/>
            <person name="Nolan M."/>
            <person name="Lucas S."/>
            <person name="Hammon N."/>
            <person name="Deshpande S."/>
            <person name="Cheng J.F."/>
            <person name="Tapia R."/>
            <person name="Han C."/>
            <person name="Goodwin L."/>
            <person name="Pitluck S."/>
            <person name="Huntemann M."/>
            <person name="Liolios K."/>
            <person name="Ivanova N."/>
            <person name="Pagani I."/>
            <person name="Mavromatis K."/>
            <person name="Ovchinikova G."/>
            <person name="Pati A."/>
            <person name="Chen A."/>
            <person name="Palaniappan K."/>
            <person name="Land M."/>
            <person name="Hauser L."/>
            <person name="Brambilla E.M."/>
            <person name="Huber H."/>
            <person name="Yasawong M."/>
            <person name="Rohde M."/>
            <person name="Spring S."/>
            <person name="Abt B."/>
            <person name="Sikorski J."/>
            <person name="Wirth R."/>
            <person name="Detter J.C."/>
            <person name="Woyke T."/>
            <person name="Bristow J."/>
            <person name="Eisen J.A."/>
            <person name="Markowitz V."/>
            <person name="Hugenholtz P."/>
            <person name="Kyrpides N.C."/>
            <person name="Klenk H.P."/>
            <person name="Lapidus A."/>
        </authorList>
    </citation>
    <scope>NUCLEOTIDE SEQUENCE [LARGE SCALE GENOMIC DNA]</scope>
    <source>
        <strain evidence="2">DSM 11204 / 1A</strain>
    </source>
</reference>
<evidence type="ECO:0000313" key="2">
    <source>
        <dbReference type="Proteomes" id="UP000001037"/>
    </source>
</evidence>
<dbReference type="eggNOG" id="arCOG03712">
    <property type="taxonomic scope" value="Archaea"/>
</dbReference>
<gene>
    <name evidence="1" type="ordered locus">Pyrfu_1844</name>
</gene>
<dbReference type="Pfam" id="PF05942">
    <property type="entry name" value="PaREP1"/>
    <property type="match status" value="1"/>
</dbReference>
<proteinExistence type="predicted"/>
<evidence type="ECO:0000313" key="1">
    <source>
        <dbReference type="EMBL" id="AEM39697.1"/>
    </source>
</evidence>
<keyword evidence="2" id="KW-1185">Reference proteome</keyword>
<organism evidence="1 2">
    <name type="scientific">Pyrolobus fumarii (strain DSM 11204 / 1A)</name>
    <dbReference type="NCBI Taxonomy" id="694429"/>
    <lineage>
        <taxon>Archaea</taxon>
        <taxon>Thermoproteota</taxon>
        <taxon>Thermoprotei</taxon>
        <taxon>Desulfurococcales</taxon>
        <taxon>Pyrodictiaceae</taxon>
        <taxon>Pyrolobus</taxon>
    </lineage>
</organism>
<protein>
    <submittedName>
        <fullName evidence="1">PaREP1 family protein</fullName>
    </submittedName>
</protein>
<dbReference type="KEGG" id="pfm:Pyrfu_1844"/>
<name>G0ECX7_PYRF1</name>
<dbReference type="HOGENOM" id="CLU_118419_0_0_2"/>